<sequence length="211" mass="23823">MNKRFTGISSSSSGGLAFDPKRVTVIFVLGGPGSGKGTQCGLLVKDYGFVHLSAGDLLRQEQARPGSEYASMILQSTLEGQIVPMEVTIELLKHEMSQSVEKGKMRFLIDGFPRKIDQCLAFEKNVCPCRFTLDFYCPEHVLMERLLARGRQDDNINTIKKRFETHKKLTIPVLEYMDKQKKLIRVSCENSIEITYQNLLEKIGSFLKSIP</sequence>
<protein>
    <submittedName>
        <fullName evidence="1">Uncharacterized protein</fullName>
    </submittedName>
</protein>
<dbReference type="Proteomes" id="UP000768646">
    <property type="component" value="Unassembled WGS sequence"/>
</dbReference>
<gene>
    <name evidence="1" type="ORF">PORY_001199</name>
</gene>
<keyword evidence="2" id="KW-1185">Reference proteome</keyword>
<comment type="caution">
    <text evidence="1">The sequence shown here is derived from an EMBL/GenBank/DDBJ whole genome shotgun (WGS) entry which is preliminary data.</text>
</comment>
<organism evidence="1 2">
    <name type="scientific">Pneumocystis oryctolagi</name>
    <dbReference type="NCBI Taxonomy" id="42067"/>
    <lineage>
        <taxon>Eukaryota</taxon>
        <taxon>Fungi</taxon>
        <taxon>Dikarya</taxon>
        <taxon>Ascomycota</taxon>
        <taxon>Taphrinomycotina</taxon>
        <taxon>Pneumocystomycetes</taxon>
        <taxon>Pneumocystaceae</taxon>
        <taxon>Pneumocystis</taxon>
    </lineage>
</organism>
<name>A0ACB7CF81_9ASCO</name>
<dbReference type="EMBL" id="JABTEG010000003">
    <property type="protein sequence ID" value="KAG4305643.1"/>
    <property type="molecule type" value="Genomic_DNA"/>
</dbReference>
<evidence type="ECO:0000313" key="2">
    <source>
        <dbReference type="Proteomes" id="UP000768646"/>
    </source>
</evidence>
<accession>A0ACB7CF81</accession>
<evidence type="ECO:0000313" key="1">
    <source>
        <dbReference type="EMBL" id="KAG4305643.1"/>
    </source>
</evidence>
<reference evidence="1 2" key="1">
    <citation type="journal article" date="2021" name="Commun. Biol.">
        <title>Genomic insights into the host specific adaptation of the Pneumocystis genus.</title>
        <authorList>
            <person name="Cisse O.H."/>
            <person name="Ma L."/>
            <person name="Dekker J.P."/>
            <person name="Khil P.P."/>
            <person name="Youn J.-H."/>
            <person name="Brenchley J.M."/>
            <person name="Blair R."/>
            <person name="Pahar B."/>
            <person name="Chabe M."/>
            <person name="Van Rompay K.K.A."/>
            <person name="Keesler R."/>
            <person name="Sukura A."/>
            <person name="Hirsch V."/>
            <person name="Kutty G."/>
            <person name="Liu Y."/>
            <person name="Peng L."/>
            <person name="Chen J."/>
            <person name="Song J."/>
            <person name="Weissenbacher-Lang C."/>
            <person name="Xu J."/>
            <person name="Upham N.S."/>
            <person name="Stajich J.E."/>
            <person name="Cuomo C.A."/>
            <person name="Cushion M.T."/>
            <person name="Kovacs J.A."/>
        </authorList>
    </citation>
    <scope>NUCLEOTIDE SEQUENCE [LARGE SCALE GENOMIC DNA]</scope>
    <source>
        <strain evidence="1 2">RABM</strain>
    </source>
</reference>
<proteinExistence type="predicted"/>